<gene>
    <name evidence="2" type="ORF">MBEHAL_1488</name>
</gene>
<evidence type="ECO:0000313" key="2">
    <source>
        <dbReference type="EMBL" id="GAD52728.1"/>
    </source>
</evidence>
<sequence>MKKSSDLMFVAGLLAVALAVHYALYGSLPLGKPVFLEE</sequence>
<dbReference type="AlphaFoldDB" id="U3AD73"/>
<keyword evidence="3" id="KW-1185">Reference proteome</keyword>
<keyword evidence="1" id="KW-0472">Membrane</keyword>
<protein>
    <submittedName>
        <fullName evidence="2">Uncharacterized protein</fullName>
    </submittedName>
</protein>
<dbReference type="Proteomes" id="UP000016986">
    <property type="component" value="Unassembled WGS sequence"/>
</dbReference>
<proteinExistence type="predicted"/>
<keyword evidence="1" id="KW-0812">Transmembrane</keyword>
<evidence type="ECO:0000313" key="3">
    <source>
        <dbReference type="Proteomes" id="UP000016986"/>
    </source>
</evidence>
<reference evidence="2 3" key="1">
    <citation type="submission" date="2013-09" db="EMBL/GenBank/DDBJ databases">
        <title>Whole genome sequencing of Halarchaeum acidiphilum strain MH1-52-1.</title>
        <authorList>
            <person name="Shimane Y."/>
            <person name="Minegishi H."/>
            <person name="Nishi S."/>
            <person name="Echigo A."/>
            <person name="Shuto A."/>
            <person name="Konishi M."/>
            <person name="Ito T."/>
            <person name="Ohkuma M."/>
            <person name="Ohta Y."/>
            <person name="Nagano Y."/>
            <person name="Tsubouchi T."/>
            <person name="Mori K."/>
            <person name="Usui K."/>
            <person name="Kamekura M."/>
            <person name="Usami R."/>
            <person name="Takaki Y."/>
            <person name="Hatada Y."/>
        </authorList>
    </citation>
    <scope>NUCLEOTIDE SEQUENCE [LARGE SCALE GENOMIC DNA]</scope>
    <source>
        <strain evidence="2 3">JCM 16109</strain>
    </source>
</reference>
<keyword evidence="1" id="KW-1133">Transmembrane helix</keyword>
<accession>U3AD73</accession>
<dbReference type="EMBL" id="BATA01000033">
    <property type="protein sequence ID" value="GAD52728.1"/>
    <property type="molecule type" value="Genomic_DNA"/>
</dbReference>
<organism evidence="2 3">
    <name type="scientific">Halarchaeum acidiphilum MH1-52-1</name>
    <dbReference type="NCBI Taxonomy" id="1261545"/>
    <lineage>
        <taxon>Archaea</taxon>
        <taxon>Methanobacteriati</taxon>
        <taxon>Methanobacteriota</taxon>
        <taxon>Stenosarchaea group</taxon>
        <taxon>Halobacteria</taxon>
        <taxon>Halobacteriales</taxon>
        <taxon>Halobacteriaceae</taxon>
    </lineage>
</organism>
<name>U3AD73_9EURY</name>
<comment type="caution">
    <text evidence="2">The sequence shown here is derived from an EMBL/GenBank/DDBJ whole genome shotgun (WGS) entry which is preliminary data.</text>
</comment>
<evidence type="ECO:0000256" key="1">
    <source>
        <dbReference type="SAM" id="Phobius"/>
    </source>
</evidence>
<feature type="transmembrane region" description="Helical" evidence="1">
    <location>
        <begin position="7"/>
        <end position="25"/>
    </location>
</feature>